<name>A0ABQ1FVF8_9BACL</name>
<protein>
    <submittedName>
        <fullName evidence="1">Uncharacterized protein</fullName>
    </submittedName>
</protein>
<proteinExistence type="predicted"/>
<sequence>MVYVWSRYWRVRFDVFAGSEAAGLSLEAVPAAAFSAWSAEDDEFPLGELVWLEPQAAKDNTAVPVITRQDIFLKTGIDNMNNPLSL</sequence>
<gene>
    <name evidence="1" type="ORF">GCM10010917_14010</name>
</gene>
<reference evidence="2" key="1">
    <citation type="journal article" date="2019" name="Int. J. Syst. Evol. Microbiol.">
        <title>The Global Catalogue of Microorganisms (GCM) 10K type strain sequencing project: providing services to taxonomists for standard genome sequencing and annotation.</title>
        <authorList>
            <consortium name="The Broad Institute Genomics Platform"/>
            <consortium name="The Broad Institute Genome Sequencing Center for Infectious Disease"/>
            <person name="Wu L."/>
            <person name="Ma J."/>
        </authorList>
    </citation>
    <scope>NUCLEOTIDE SEQUENCE [LARGE SCALE GENOMIC DNA]</scope>
    <source>
        <strain evidence="2">CGMCC 1.15044</strain>
    </source>
</reference>
<dbReference type="Proteomes" id="UP000609323">
    <property type="component" value="Unassembled WGS sequence"/>
</dbReference>
<keyword evidence="2" id="KW-1185">Reference proteome</keyword>
<evidence type="ECO:0000313" key="1">
    <source>
        <dbReference type="EMBL" id="GGA30103.1"/>
    </source>
</evidence>
<organism evidence="1 2">
    <name type="scientific">Paenibacillus physcomitrellae</name>
    <dbReference type="NCBI Taxonomy" id="1619311"/>
    <lineage>
        <taxon>Bacteria</taxon>
        <taxon>Bacillati</taxon>
        <taxon>Bacillota</taxon>
        <taxon>Bacilli</taxon>
        <taxon>Bacillales</taxon>
        <taxon>Paenibacillaceae</taxon>
        <taxon>Paenibacillus</taxon>
    </lineage>
</organism>
<evidence type="ECO:0000313" key="2">
    <source>
        <dbReference type="Proteomes" id="UP000609323"/>
    </source>
</evidence>
<comment type="caution">
    <text evidence="1">The sequence shown here is derived from an EMBL/GenBank/DDBJ whole genome shotgun (WGS) entry which is preliminary data.</text>
</comment>
<accession>A0ABQ1FVF8</accession>
<dbReference type="EMBL" id="BMHF01000003">
    <property type="protein sequence ID" value="GGA30103.1"/>
    <property type="molecule type" value="Genomic_DNA"/>
</dbReference>